<gene>
    <name evidence="6" type="ORF">ACFQND_25265</name>
</gene>
<dbReference type="InterPro" id="IPR003593">
    <property type="entry name" value="AAA+_ATPase"/>
</dbReference>
<evidence type="ECO:0000256" key="3">
    <source>
        <dbReference type="ARBA" id="ARBA00022741"/>
    </source>
</evidence>
<keyword evidence="4 6" id="KW-0067">ATP-binding</keyword>
<reference evidence="7" key="1">
    <citation type="journal article" date="2019" name="Int. J. Syst. Evol. Microbiol.">
        <title>The Global Catalogue of Microorganisms (GCM) 10K type strain sequencing project: providing services to taxonomists for standard genome sequencing and annotation.</title>
        <authorList>
            <consortium name="The Broad Institute Genomics Platform"/>
            <consortium name="The Broad Institute Genome Sequencing Center for Infectious Disease"/>
            <person name="Wu L."/>
            <person name="Ma J."/>
        </authorList>
    </citation>
    <scope>NUCLEOTIDE SEQUENCE [LARGE SCALE GENOMIC DNA]</scope>
    <source>
        <strain evidence="7">CCUG 39402</strain>
    </source>
</reference>
<keyword evidence="2" id="KW-0472">Membrane</keyword>
<protein>
    <submittedName>
        <fullName evidence="6">ABC transporter ATP-binding protein</fullName>
    </submittedName>
</protein>
<name>A0ABW1U5P7_9BURK</name>
<dbReference type="EMBL" id="JBHSRS010000084">
    <property type="protein sequence ID" value="MFC6284549.1"/>
    <property type="molecule type" value="Genomic_DNA"/>
</dbReference>
<dbReference type="SUPFAM" id="SSF52540">
    <property type="entry name" value="P-loop containing nucleoside triphosphate hydrolases"/>
    <property type="match status" value="1"/>
</dbReference>
<evidence type="ECO:0000256" key="4">
    <source>
        <dbReference type="ARBA" id="ARBA00022840"/>
    </source>
</evidence>
<keyword evidence="2" id="KW-1003">Cell membrane</keyword>
<dbReference type="InterPro" id="IPR051120">
    <property type="entry name" value="ABC_AA/LPS_Transport"/>
</dbReference>
<dbReference type="Pfam" id="PF00005">
    <property type="entry name" value="ABC_tran"/>
    <property type="match status" value="1"/>
</dbReference>
<dbReference type="RefSeq" id="WP_371438806.1">
    <property type="nucleotide sequence ID" value="NZ_JBHSRS010000084.1"/>
</dbReference>
<dbReference type="GO" id="GO:0005524">
    <property type="term" value="F:ATP binding"/>
    <property type="evidence" value="ECO:0007669"/>
    <property type="project" value="UniProtKB-KW"/>
</dbReference>
<dbReference type="SMART" id="SM00382">
    <property type="entry name" value="AAA"/>
    <property type="match status" value="1"/>
</dbReference>
<dbReference type="PANTHER" id="PTHR45772:SF1">
    <property type="entry name" value="ABC TRANSPORTER ATP-BINDING PROTEIN"/>
    <property type="match status" value="1"/>
</dbReference>
<proteinExistence type="predicted"/>
<organism evidence="6 7">
    <name type="scientific">Polaromonas aquatica</name>
    <dbReference type="NCBI Taxonomy" id="332657"/>
    <lineage>
        <taxon>Bacteria</taxon>
        <taxon>Pseudomonadati</taxon>
        <taxon>Pseudomonadota</taxon>
        <taxon>Betaproteobacteria</taxon>
        <taxon>Burkholderiales</taxon>
        <taxon>Comamonadaceae</taxon>
        <taxon>Polaromonas</taxon>
    </lineage>
</organism>
<evidence type="ECO:0000313" key="7">
    <source>
        <dbReference type="Proteomes" id="UP001596270"/>
    </source>
</evidence>
<dbReference type="PROSITE" id="PS50893">
    <property type="entry name" value="ABC_TRANSPORTER_2"/>
    <property type="match status" value="1"/>
</dbReference>
<feature type="domain" description="ABC transporter" evidence="5">
    <location>
        <begin position="6"/>
        <end position="258"/>
    </location>
</feature>
<dbReference type="CDD" id="cd03219">
    <property type="entry name" value="ABC_Mj1267_LivG_branched"/>
    <property type="match status" value="1"/>
</dbReference>
<evidence type="ECO:0000256" key="2">
    <source>
        <dbReference type="ARBA" id="ARBA00022475"/>
    </source>
</evidence>
<dbReference type="Pfam" id="PF12399">
    <property type="entry name" value="BCA_ABC_TP_C"/>
    <property type="match status" value="1"/>
</dbReference>
<keyword evidence="1" id="KW-0813">Transport</keyword>
<dbReference type="Gene3D" id="3.40.50.300">
    <property type="entry name" value="P-loop containing nucleotide triphosphate hydrolases"/>
    <property type="match status" value="1"/>
</dbReference>
<dbReference type="InterPro" id="IPR003439">
    <property type="entry name" value="ABC_transporter-like_ATP-bd"/>
</dbReference>
<comment type="caution">
    <text evidence="6">The sequence shown here is derived from an EMBL/GenBank/DDBJ whole genome shotgun (WGS) entry which is preliminary data.</text>
</comment>
<dbReference type="Proteomes" id="UP001596270">
    <property type="component" value="Unassembled WGS sequence"/>
</dbReference>
<dbReference type="InterPro" id="IPR032823">
    <property type="entry name" value="BCA_ABC_TP_C"/>
</dbReference>
<evidence type="ECO:0000256" key="1">
    <source>
        <dbReference type="ARBA" id="ARBA00022448"/>
    </source>
</evidence>
<evidence type="ECO:0000259" key="5">
    <source>
        <dbReference type="PROSITE" id="PS50893"/>
    </source>
</evidence>
<keyword evidence="7" id="KW-1185">Reference proteome</keyword>
<keyword evidence="3" id="KW-0547">Nucleotide-binding</keyword>
<accession>A0ABW1U5P7</accession>
<dbReference type="InterPro" id="IPR027417">
    <property type="entry name" value="P-loop_NTPase"/>
</dbReference>
<evidence type="ECO:0000313" key="6">
    <source>
        <dbReference type="EMBL" id="MFC6284549.1"/>
    </source>
</evidence>
<dbReference type="PANTHER" id="PTHR45772">
    <property type="entry name" value="CONSERVED COMPONENT OF ABC TRANSPORTER FOR NATURAL AMINO ACIDS-RELATED"/>
    <property type="match status" value="1"/>
</dbReference>
<sequence>MDNILLSARDLSVRFGGVLAVNQVSFDVRRGEVFTLIGPNGAGKTTVFNLISRIYTPTTGSISYTGPQGQVLLTQQAPHTVAGLGIARTFQNIELFEHASVLHNLLIGRHTRRETGLWSDMLFTSRVRSAEMRARHKAEEVIEFLDLQHYRDTLVAGLPYGVRKVVELGRALCTEPELLLLDEPSSGLNTEETDDMAFWIQDIRQDLGITVLMVEHDMSLVSKVSDRVLAMNQGEVVALGTPQEVQAHPRVIEAYLGSIDDVSNLRRPAGSAPARTAA</sequence>